<name>A0A0V0H354_SOLCH</name>
<evidence type="ECO:0000256" key="1">
    <source>
        <dbReference type="SAM" id="Phobius"/>
    </source>
</evidence>
<feature type="transmembrane region" description="Helical" evidence="1">
    <location>
        <begin position="12"/>
        <end position="37"/>
    </location>
</feature>
<accession>A0A0V0H354</accession>
<proteinExistence type="predicted"/>
<sequence length="66" mass="6933">MVVLFFAGKGRGFWVAVRCWSCSGVDVVFGCGLVLLLTICWKTQGVLGSGEGVVSSGFFGGNGARW</sequence>
<dbReference type="AlphaFoldDB" id="A0A0V0H354"/>
<protein>
    <submittedName>
        <fullName evidence="2">Putative ovule protein</fullName>
    </submittedName>
</protein>
<keyword evidence="1" id="KW-0472">Membrane</keyword>
<evidence type="ECO:0000313" key="2">
    <source>
        <dbReference type="EMBL" id="JAP14487.1"/>
    </source>
</evidence>
<organism evidence="2">
    <name type="scientific">Solanum chacoense</name>
    <name type="common">Chaco potato</name>
    <dbReference type="NCBI Taxonomy" id="4108"/>
    <lineage>
        <taxon>Eukaryota</taxon>
        <taxon>Viridiplantae</taxon>
        <taxon>Streptophyta</taxon>
        <taxon>Embryophyta</taxon>
        <taxon>Tracheophyta</taxon>
        <taxon>Spermatophyta</taxon>
        <taxon>Magnoliopsida</taxon>
        <taxon>eudicotyledons</taxon>
        <taxon>Gunneridae</taxon>
        <taxon>Pentapetalae</taxon>
        <taxon>asterids</taxon>
        <taxon>lamiids</taxon>
        <taxon>Solanales</taxon>
        <taxon>Solanaceae</taxon>
        <taxon>Solanoideae</taxon>
        <taxon>Solaneae</taxon>
        <taxon>Solanum</taxon>
    </lineage>
</organism>
<dbReference type="EMBL" id="GEDG01026497">
    <property type="protein sequence ID" value="JAP14487.1"/>
    <property type="molecule type" value="Transcribed_RNA"/>
</dbReference>
<keyword evidence="1" id="KW-1133">Transmembrane helix</keyword>
<keyword evidence="1" id="KW-0812">Transmembrane</keyword>
<reference evidence="2" key="1">
    <citation type="submission" date="2015-12" db="EMBL/GenBank/DDBJ databases">
        <title>Gene expression during late stages of embryo sac development: a critical building block for successful pollen-pistil interactions.</title>
        <authorList>
            <person name="Liu Y."/>
            <person name="Joly V."/>
            <person name="Sabar M."/>
            <person name="Matton D.P."/>
        </authorList>
    </citation>
    <scope>NUCLEOTIDE SEQUENCE</scope>
</reference>